<reference evidence="6" key="2">
    <citation type="journal article" date="2021" name="PeerJ">
        <title>Extensive microbial diversity within the chicken gut microbiome revealed by metagenomics and culture.</title>
        <authorList>
            <person name="Gilroy R."/>
            <person name="Ravi A."/>
            <person name="Getino M."/>
            <person name="Pursley I."/>
            <person name="Horton D.L."/>
            <person name="Alikhan N.F."/>
            <person name="Baker D."/>
            <person name="Gharbi K."/>
            <person name="Hall N."/>
            <person name="Watson M."/>
            <person name="Adriaenssens E.M."/>
            <person name="Foster-Nyarko E."/>
            <person name="Jarju S."/>
            <person name="Secka A."/>
            <person name="Antonio M."/>
            <person name="Oren A."/>
            <person name="Chaudhuri R.R."/>
            <person name="La Ragione R."/>
            <person name="Hildebrand F."/>
            <person name="Pallen M.J."/>
        </authorList>
    </citation>
    <scope>NUCLEOTIDE SEQUENCE</scope>
    <source>
        <strain evidence="6">ChiGjej1B1-24693</strain>
    </source>
</reference>
<evidence type="ECO:0000256" key="2">
    <source>
        <dbReference type="ARBA" id="ARBA00022801"/>
    </source>
</evidence>
<dbReference type="EMBL" id="DVLP01000088">
    <property type="protein sequence ID" value="HIT74552.1"/>
    <property type="molecule type" value="Genomic_DNA"/>
</dbReference>
<evidence type="ECO:0000256" key="4">
    <source>
        <dbReference type="PIRSR" id="PIRSR605511-2"/>
    </source>
</evidence>
<keyword evidence="4" id="KW-0479">Metal-binding</keyword>
<sequence length="305" mass="33227">MAAADLDTTLQRFAVEFEVSDERGNGLRGDRELVRLCTGGRWLEGPAWFPAFEQLIFSDIPNDRLLRHDEVTGHTSVLRDRAGHHNGHSVDRAGRLLSAEHGARRVTRTEPDGSLTVLADSYHGARLNSPNDLAEAPDGSIWFTDPTYGIASDYEGYAAEPEQDGRHVYRIDPDGTVTRVVDDFDQPNGIAFSADGRRVHISDSARRHLRSFDLVDGGVRGGAVLVECPQGAFDGLRVDTADRLWVSSGRGVEVYAPDGSHLAVLHVPETVANLTFGGPRRSDLYLTATSSLYRLRVKATGAAPG</sequence>
<reference evidence="6" key="1">
    <citation type="submission" date="2020-10" db="EMBL/GenBank/DDBJ databases">
        <authorList>
            <person name="Gilroy R."/>
        </authorList>
    </citation>
    <scope>NUCLEOTIDE SEQUENCE</scope>
    <source>
        <strain evidence="6">ChiGjej1B1-24693</strain>
    </source>
</reference>
<dbReference type="GO" id="GO:0046872">
    <property type="term" value="F:metal ion binding"/>
    <property type="evidence" value="ECO:0007669"/>
    <property type="project" value="UniProtKB-KW"/>
</dbReference>
<feature type="binding site" evidence="4">
    <location>
        <position position="155"/>
    </location>
    <ligand>
        <name>substrate</name>
    </ligand>
</feature>
<feature type="binding site" evidence="4">
    <location>
        <position position="234"/>
    </location>
    <ligand>
        <name>a divalent metal cation</name>
        <dbReference type="ChEBI" id="CHEBI:60240"/>
    </ligand>
</feature>
<protein>
    <submittedName>
        <fullName evidence="6">SMP-30/gluconolactonase/LRE family protein</fullName>
    </submittedName>
</protein>
<accession>A0A9D1KMA3</accession>
<evidence type="ECO:0000313" key="7">
    <source>
        <dbReference type="Proteomes" id="UP000886842"/>
    </source>
</evidence>
<dbReference type="GO" id="GO:0016787">
    <property type="term" value="F:hydrolase activity"/>
    <property type="evidence" value="ECO:0007669"/>
    <property type="project" value="UniProtKB-KW"/>
</dbReference>
<comment type="cofactor">
    <cofactor evidence="4">
        <name>Zn(2+)</name>
        <dbReference type="ChEBI" id="CHEBI:29105"/>
    </cofactor>
    <text evidence="4">Binds 1 divalent metal cation per subunit.</text>
</comment>
<gene>
    <name evidence="6" type="ORF">IAA98_03115</name>
</gene>
<feature type="domain" description="SMP-30/Gluconolactonase/LRE-like region" evidence="5">
    <location>
        <begin position="44"/>
        <end position="289"/>
    </location>
</feature>
<feature type="active site" description="Proton donor/acceptor" evidence="3">
    <location>
        <position position="234"/>
    </location>
</feature>
<evidence type="ECO:0000313" key="6">
    <source>
        <dbReference type="EMBL" id="HIT74552.1"/>
    </source>
</evidence>
<dbReference type="AlphaFoldDB" id="A0A9D1KMA3"/>
<proteinExistence type="inferred from homology"/>
<dbReference type="InterPro" id="IPR011042">
    <property type="entry name" value="6-blade_b-propeller_TolB-like"/>
</dbReference>
<dbReference type="Pfam" id="PF08450">
    <property type="entry name" value="SGL"/>
    <property type="match status" value="1"/>
</dbReference>
<organism evidence="6 7">
    <name type="scientific">Candidatus Avipropionibacterium avicola</name>
    <dbReference type="NCBI Taxonomy" id="2840701"/>
    <lineage>
        <taxon>Bacteria</taxon>
        <taxon>Bacillati</taxon>
        <taxon>Actinomycetota</taxon>
        <taxon>Actinomycetes</taxon>
        <taxon>Propionibacteriales</taxon>
        <taxon>Propionibacteriaceae</taxon>
        <taxon>Propionibacteriaceae incertae sedis</taxon>
        <taxon>Candidatus Avipropionibacterium</taxon>
    </lineage>
</organism>
<dbReference type="InterPro" id="IPR013658">
    <property type="entry name" value="SGL"/>
</dbReference>
<dbReference type="Gene3D" id="2.120.10.30">
    <property type="entry name" value="TolB, C-terminal domain"/>
    <property type="match status" value="1"/>
</dbReference>
<comment type="similarity">
    <text evidence="1">Belongs to the SMP-30/CGR1 family.</text>
</comment>
<evidence type="ECO:0000259" key="5">
    <source>
        <dbReference type="Pfam" id="PF08450"/>
    </source>
</evidence>
<feature type="binding site" evidence="4">
    <location>
        <position position="131"/>
    </location>
    <ligand>
        <name>substrate</name>
    </ligand>
</feature>
<dbReference type="Proteomes" id="UP000886842">
    <property type="component" value="Unassembled WGS sequence"/>
</dbReference>
<dbReference type="InterPro" id="IPR051262">
    <property type="entry name" value="SMP-30/CGR1_Lactonase"/>
</dbReference>
<keyword evidence="2" id="KW-0378">Hydrolase</keyword>
<evidence type="ECO:0000256" key="1">
    <source>
        <dbReference type="ARBA" id="ARBA00008853"/>
    </source>
</evidence>
<comment type="caution">
    <text evidence="6">The sequence shown here is derived from an EMBL/GenBank/DDBJ whole genome shotgun (WGS) entry which is preliminary data.</text>
</comment>
<dbReference type="PRINTS" id="PR01790">
    <property type="entry name" value="SMP30FAMILY"/>
</dbReference>
<keyword evidence="4" id="KW-0862">Zinc</keyword>
<dbReference type="PANTHER" id="PTHR47572:SF4">
    <property type="entry name" value="LACTONASE DRP35"/>
    <property type="match status" value="1"/>
</dbReference>
<feature type="binding site" evidence="4">
    <location>
        <position position="44"/>
    </location>
    <ligand>
        <name>a divalent metal cation</name>
        <dbReference type="ChEBI" id="CHEBI:60240"/>
    </ligand>
</feature>
<dbReference type="InterPro" id="IPR005511">
    <property type="entry name" value="SMP-30"/>
</dbReference>
<dbReference type="PANTHER" id="PTHR47572">
    <property type="entry name" value="LIPOPROTEIN-RELATED"/>
    <property type="match status" value="1"/>
</dbReference>
<feature type="binding site" evidence="4">
    <location>
        <position position="188"/>
    </location>
    <ligand>
        <name>a divalent metal cation</name>
        <dbReference type="ChEBI" id="CHEBI:60240"/>
    </ligand>
</feature>
<evidence type="ECO:0000256" key="3">
    <source>
        <dbReference type="PIRSR" id="PIRSR605511-1"/>
    </source>
</evidence>
<name>A0A9D1KMA3_9ACTN</name>
<dbReference type="SUPFAM" id="SSF63829">
    <property type="entry name" value="Calcium-dependent phosphotriesterase"/>
    <property type="match status" value="1"/>
</dbReference>